<proteinExistence type="predicted"/>
<dbReference type="EMBL" id="KZ302074">
    <property type="protein sequence ID" value="PFH48161.1"/>
    <property type="molecule type" value="Genomic_DNA"/>
</dbReference>
<protein>
    <recommendedName>
        <fullName evidence="4">F-box domain-containing protein</fullName>
    </recommendedName>
</protein>
<dbReference type="AlphaFoldDB" id="A0A2A9NIP1"/>
<feature type="compositionally biased region" description="Polar residues" evidence="1">
    <location>
        <begin position="554"/>
        <end position="569"/>
    </location>
</feature>
<dbReference type="PANTHER" id="PTHR47186">
    <property type="entry name" value="LEUCINE-RICH REPEAT-CONTAINING PROTEIN 57"/>
    <property type="match status" value="1"/>
</dbReference>
<organism evidence="2 3">
    <name type="scientific">Amanita thiersii Skay4041</name>
    <dbReference type="NCBI Taxonomy" id="703135"/>
    <lineage>
        <taxon>Eukaryota</taxon>
        <taxon>Fungi</taxon>
        <taxon>Dikarya</taxon>
        <taxon>Basidiomycota</taxon>
        <taxon>Agaricomycotina</taxon>
        <taxon>Agaricomycetes</taxon>
        <taxon>Agaricomycetidae</taxon>
        <taxon>Agaricales</taxon>
        <taxon>Pluteineae</taxon>
        <taxon>Amanitaceae</taxon>
        <taxon>Amanita</taxon>
    </lineage>
</organism>
<evidence type="ECO:0000256" key="1">
    <source>
        <dbReference type="SAM" id="MobiDB-lite"/>
    </source>
</evidence>
<dbReference type="PANTHER" id="PTHR47186:SF61">
    <property type="entry name" value="LEUCINE-RICH REPEAT-CONTAINING PROTEIN 57-RELATED"/>
    <property type="match status" value="1"/>
</dbReference>
<dbReference type="OrthoDB" id="3027018at2759"/>
<feature type="compositionally biased region" description="Basic and acidic residues" evidence="1">
    <location>
        <begin position="520"/>
        <end position="532"/>
    </location>
</feature>
<sequence length="628" mass="71655">MPSVHSLPPELIGRIFLAFAEVTGESIFHDQLPFGDIDAVFIRPADILMRICHRWRAIALATPELWTFLFITKKPWDKADIKTYINRSHELPLRIYYRVLHLPLIHGTDSEKTQLRDVFNFLFRYRSNIAFLYLRTTLPHVQDIILEKFRTSAVHLPNLQSCILATESGEHARPINETNIAQEEDVMKTVYPQLHFMRLQRTSIWTIPIQFLSTLRRLELNNTPPRHGKYKFSPTMSNVYNLLSRCHLLEELIFEDIHIVWDVLPEGFTNSSTDPVVAQISLPHLNMLEWSSPFSKDANRFFYFFHVPALEKLDLWFDKTDHYAHGTPWRRLDPNYSQPLVFPALRELILQCYLNDQASNALKNFDFPILERLELSHMKRRTPLASLPSLLQLEAIFRDPRLPYLTHLTLSKHIIFQEHLCNCVDATLGYLPALTSLSIHGCTAVGTMLQGLQKLVGRVIRLPSGAMKSTHGVKLCPRLQALAFWGCDDLVHEDVFGVVKLRNGHVVRDDDRALATLPHHGHDPHNDGKGNESADNTVVGRKIKPLRSVGRQGRNGSSQPGATSAPTPILSTHTMSALTYTQESMQPASIVYLLIRNCPLIKYDTVKAIRDLGVDVDWVAPELVSSLP</sequence>
<reference evidence="2 3" key="1">
    <citation type="submission" date="2014-02" db="EMBL/GenBank/DDBJ databases">
        <title>Transposable element dynamics among asymbiotic and ectomycorrhizal Amanita fungi.</title>
        <authorList>
            <consortium name="DOE Joint Genome Institute"/>
            <person name="Hess J."/>
            <person name="Skrede I."/>
            <person name="Wolfe B."/>
            <person name="LaButti K."/>
            <person name="Ohm R.A."/>
            <person name="Grigoriev I.V."/>
            <person name="Pringle A."/>
        </authorList>
    </citation>
    <scope>NUCLEOTIDE SEQUENCE [LARGE SCALE GENOMIC DNA]</scope>
    <source>
        <strain evidence="2 3">SKay4041</strain>
    </source>
</reference>
<evidence type="ECO:0000313" key="3">
    <source>
        <dbReference type="Proteomes" id="UP000242287"/>
    </source>
</evidence>
<name>A0A2A9NIP1_9AGAR</name>
<dbReference type="Proteomes" id="UP000242287">
    <property type="component" value="Unassembled WGS sequence"/>
</dbReference>
<dbReference type="STRING" id="703135.A0A2A9NIP1"/>
<dbReference type="Gene3D" id="3.80.10.10">
    <property type="entry name" value="Ribonuclease Inhibitor"/>
    <property type="match status" value="1"/>
</dbReference>
<evidence type="ECO:0000313" key="2">
    <source>
        <dbReference type="EMBL" id="PFH48161.1"/>
    </source>
</evidence>
<dbReference type="SUPFAM" id="SSF52047">
    <property type="entry name" value="RNI-like"/>
    <property type="match status" value="1"/>
</dbReference>
<keyword evidence="3" id="KW-1185">Reference proteome</keyword>
<gene>
    <name evidence="2" type="ORF">AMATHDRAFT_6054</name>
</gene>
<feature type="region of interest" description="Disordered" evidence="1">
    <location>
        <begin position="515"/>
        <end position="569"/>
    </location>
</feature>
<accession>A0A2A9NIP1</accession>
<dbReference type="InterPro" id="IPR032675">
    <property type="entry name" value="LRR_dom_sf"/>
</dbReference>
<evidence type="ECO:0008006" key="4">
    <source>
        <dbReference type="Google" id="ProtNLM"/>
    </source>
</evidence>